<evidence type="ECO:0000313" key="6">
    <source>
        <dbReference type="Proteomes" id="UP000267096"/>
    </source>
</evidence>
<keyword evidence="2" id="KW-0170">Cobalt</keyword>
<evidence type="ECO:0000256" key="1">
    <source>
        <dbReference type="ARBA" id="ARBA00022723"/>
    </source>
</evidence>
<evidence type="ECO:0000259" key="4">
    <source>
        <dbReference type="PROSITE" id="PS50974"/>
    </source>
</evidence>
<dbReference type="GO" id="GO:0005829">
    <property type="term" value="C:cytosol"/>
    <property type="evidence" value="ECO:0007669"/>
    <property type="project" value="TreeGrafter"/>
</dbReference>
<dbReference type="InterPro" id="IPR050554">
    <property type="entry name" value="Met_Synthase/Corrinoid"/>
</dbReference>
<dbReference type="Gene3D" id="3.10.196.10">
    <property type="entry name" value="Vitamin B12-dependent methionine synthase, activation domain"/>
    <property type="match status" value="1"/>
</dbReference>
<dbReference type="PANTHER" id="PTHR45833:SF1">
    <property type="entry name" value="METHIONINE SYNTHASE"/>
    <property type="match status" value="1"/>
</dbReference>
<dbReference type="Proteomes" id="UP000267096">
    <property type="component" value="Unassembled WGS sequence"/>
</dbReference>
<dbReference type="GO" id="GO:0046872">
    <property type="term" value="F:metal ion binding"/>
    <property type="evidence" value="ECO:0007669"/>
    <property type="project" value="UniProtKB-KW"/>
</dbReference>
<dbReference type="PANTHER" id="PTHR45833">
    <property type="entry name" value="METHIONINE SYNTHASE"/>
    <property type="match status" value="1"/>
</dbReference>
<dbReference type="EMBL" id="UYRR01013052">
    <property type="protein sequence ID" value="VDK26631.1"/>
    <property type="molecule type" value="Genomic_DNA"/>
</dbReference>
<dbReference type="OrthoDB" id="261426at2759"/>
<proteinExistence type="predicted"/>
<keyword evidence="6" id="KW-1185">Reference proteome</keyword>
<evidence type="ECO:0000256" key="2">
    <source>
        <dbReference type="ARBA" id="ARBA00023285"/>
    </source>
</evidence>
<dbReference type="GO" id="GO:0050667">
    <property type="term" value="P:homocysteine metabolic process"/>
    <property type="evidence" value="ECO:0007669"/>
    <property type="project" value="TreeGrafter"/>
</dbReference>
<reference evidence="7" key="1">
    <citation type="submission" date="2017-02" db="UniProtKB">
        <authorList>
            <consortium name="WormBaseParasite"/>
        </authorList>
    </citation>
    <scope>IDENTIFICATION</scope>
</reference>
<dbReference type="WBParaSite" id="ASIM_0000639101-mRNA-1">
    <property type="protein sequence ID" value="ASIM_0000639101-mRNA-1"/>
    <property type="gene ID" value="ASIM_0000639101"/>
</dbReference>
<dbReference type="PROSITE" id="PS50974">
    <property type="entry name" value="ADOMET_ACTIVATION"/>
    <property type="match status" value="1"/>
</dbReference>
<gene>
    <name evidence="5" type="ORF">ASIM_LOCUS6174</name>
</gene>
<dbReference type="InterPro" id="IPR037010">
    <property type="entry name" value="VitB12-dep_Met_synth_activ_sf"/>
</dbReference>
<keyword evidence="3" id="KW-0489">Methyltransferase</keyword>
<dbReference type="GO" id="GO:0008705">
    <property type="term" value="F:methionine synthase activity"/>
    <property type="evidence" value="ECO:0007669"/>
    <property type="project" value="InterPro"/>
</dbReference>
<evidence type="ECO:0000313" key="5">
    <source>
        <dbReference type="EMBL" id="VDK26631.1"/>
    </source>
</evidence>
<dbReference type="AlphaFoldDB" id="A0A0M3JFI9"/>
<sequence>MGAEFASGIRIWSLRTVIEVWSESAWVANMGVVGLREAVTWLGLFYWLEVRTELWGYSTEESGMCVKDLLSIKYEGIRPAPGYPTQPDHTEKRTMWDMMDAERLCGIKLTETYAMEPAASVCGLYIAHPDSKYFAVGKINKDQ</sequence>
<dbReference type="SUPFAM" id="SSF56507">
    <property type="entry name" value="Methionine synthase activation domain-like"/>
    <property type="match status" value="1"/>
</dbReference>
<keyword evidence="3" id="KW-0808">Transferase</keyword>
<feature type="domain" description="AdoMet activation" evidence="4">
    <location>
        <begin position="1"/>
        <end position="143"/>
    </location>
</feature>
<dbReference type="GO" id="GO:0032259">
    <property type="term" value="P:methylation"/>
    <property type="evidence" value="ECO:0007669"/>
    <property type="project" value="UniProtKB-KW"/>
</dbReference>
<protein>
    <submittedName>
        <fullName evidence="7">AdoMet activation domain-containing protein</fullName>
    </submittedName>
</protein>
<keyword evidence="1" id="KW-0479">Metal-binding</keyword>
<evidence type="ECO:0000256" key="3">
    <source>
        <dbReference type="PROSITE-ProRule" id="PRU00346"/>
    </source>
</evidence>
<accession>A0A0M3JFI9</accession>
<name>A0A0M3JFI9_ANISI</name>
<evidence type="ECO:0000313" key="7">
    <source>
        <dbReference type="WBParaSite" id="ASIM_0000639101-mRNA-1"/>
    </source>
</evidence>
<dbReference type="InterPro" id="IPR004223">
    <property type="entry name" value="VitB12-dep_Met_synth_activ_dom"/>
</dbReference>
<organism evidence="7">
    <name type="scientific">Anisakis simplex</name>
    <name type="common">Herring worm</name>
    <dbReference type="NCBI Taxonomy" id="6269"/>
    <lineage>
        <taxon>Eukaryota</taxon>
        <taxon>Metazoa</taxon>
        <taxon>Ecdysozoa</taxon>
        <taxon>Nematoda</taxon>
        <taxon>Chromadorea</taxon>
        <taxon>Rhabditida</taxon>
        <taxon>Spirurina</taxon>
        <taxon>Ascaridomorpha</taxon>
        <taxon>Ascaridoidea</taxon>
        <taxon>Anisakidae</taxon>
        <taxon>Anisakis</taxon>
        <taxon>Anisakis simplex complex</taxon>
    </lineage>
</organism>
<dbReference type="GO" id="GO:0046653">
    <property type="term" value="P:tetrahydrofolate metabolic process"/>
    <property type="evidence" value="ECO:0007669"/>
    <property type="project" value="TreeGrafter"/>
</dbReference>
<dbReference type="Pfam" id="PF02965">
    <property type="entry name" value="Met_synt_B12"/>
    <property type="match status" value="1"/>
</dbReference>
<reference evidence="5 6" key="2">
    <citation type="submission" date="2018-11" db="EMBL/GenBank/DDBJ databases">
        <authorList>
            <consortium name="Pathogen Informatics"/>
        </authorList>
    </citation>
    <scope>NUCLEOTIDE SEQUENCE [LARGE SCALE GENOMIC DNA]</scope>
</reference>